<sequence length="154" mass="17909">MTTISRPGWSGSVKSTWRSILKNFKINYREINYQGEFVVLNEILFLIICIDPTHELRIYLCMFLCQRPRTLLLDSLRIILVIDQFEFEFHIRTAQLVISIFLAEKDQYIIIVITFLHENSPVHSSHVNLIRAAEGIRDGILANLPNDCPGDRCF</sequence>
<proteinExistence type="predicted"/>
<comment type="caution">
    <text evidence="1">The sequence shown here is derived from an EMBL/GenBank/DDBJ whole genome shotgun (WGS) entry which is preliminary data.</text>
</comment>
<evidence type="ECO:0008006" key="3">
    <source>
        <dbReference type="Google" id="ProtNLM"/>
    </source>
</evidence>
<dbReference type="EMBL" id="BTSX01000001">
    <property type="protein sequence ID" value="GMS81482.1"/>
    <property type="molecule type" value="Genomic_DNA"/>
</dbReference>
<reference evidence="1" key="1">
    <citation type="submission" date="2023-10" db="EMBL/GenBank/DDBJ databases">
        <title>Genome assembly of Pristionchus species.</title>
        <authorList>
            <person name="Yoshida K."/>
            <person name="Sommer R.J."/>
        </authorList>
    </citation>
    <scope>NUCLEOTIDE SEQUENCE</scope>
    <source>
        <strain evidence="1">RS0144</strain>
    </source>
</reference>
<evidence type="ECO:0000313" key="1">
    <source>
        <dbReference type="EMBL" id="GMS81482.1"/>
    </source>
</evidence>
<organism evidence="1 2">
    <name type="scientific">Pristionchus entomophagus</name>
    <dbReference type="NCBI Taxonomy" id="358040"/>
    <lineage>
        <taxon>Eukaryota</taxon>
        <taxon>Metazoa</taxon>
        <taxon>Ecdysozoa</taxon>
        <taxon>Nematoda</taxon>
        <taxon>Chromadorea</taxon>
        <taxon>Rhabditida</taxon>
        <taxon>Rhabditina</taxon>
        <taxon>Diplogasteromorpha</taxon>
        <taxon>Diplogasteroidea</taxon>
        <taxon>Neodiplogasteridae</taxon>
        <taxon>Pristionchus</taxon>
    </lineage>
</organism>
<dbReference type="Proteomes" id="UP001432027">
    <property type="component" value="Unassembled WGS sequence"/>
</dbReference>
<dbReference type="AlphaFoldDB" id="A0AAV5SFS9"/>
<accession>A0AAV5SFS9</accession>
<gene>
    <name evidence="1" type="ORF">PENTCL1PPCAC_3657</name>
</gene>
<keyword evidence="2" id="KW-1185">Reference proteome</keyword>
<protein>
    <recommendedName>
        <fullName evidence="3">G protein-coupled receptor</fullName>
    </recommendedName>
</protein>
<name>A0AAV5SFS9_9BILA</name>
<feature type="non-terminal residue" evidence="1">
    <location>
        <position position="154"/>
    </location>
</feature>
<evidence type="ECO:0000313" key="2">
    <source>
        <dbReference type="Proteomes" id="UP001432027"/>
    </source>
</evidence>